<proteinExistence type="predicted"/>
<evidence type="ECO:0000313" key="2">
    <source>
        <dbReference type="Proteomes" id="UP001140087"/>
    </source>
</evidence>
<protein>
    <submittedName>
        <fullName evidence="1">Uncharacterized protein</fullName>
    </submittedName>
</protein>
<dbReference type="Proteomes" id="UP001140087">
    <property type="component" value="Unassembled WGS sequence"/>
</dbReference>
<dbReference type="EMBL" id="JANBUN010001153">
    <property type="protein sequence ID" value="KAJ2799396.1"/>
    <property type="molecule type" value="Genomic_DNA"/>
</dbReference>
<reference evidence="1" key="1">
    <citation type="submission" date="2022-07" db="EMBL/GenBank/DDBJ databases">
        <title>Phylogenomic reconstructions and comparative analyses of Kickxellomycotina fungi.</title>
        <authorList>
            <person name="Reynolds N.K."/>
            <person name="Stajich J.E."/>
            <person name="Barry K."/>
            <person name="Grigoriev I.V."/>
            <person name="Crous P."/>
            <person name="Smith M.E."/>
        </authorList>
    </citation>
    <scope>NUCLEOTIDE SEQUENCE</scope>
    <source>
        <strain evidence="1">BCRC 34780</strain>
    </source>
</reference>
<sequence>MVVTTNLGLIVSAGCIKAVRSAEINVHCIANPVPGLREVVERMQAAARQWSVRELRIAMHIDFSHLDLDGLLVSKDMAGPREVGGALAALMPELRRLECEGLVVSPVARALFGRLAEHYAGQLHVLQSSHPIAVPRNCQFTKLRKARLGFGYLVNQPLPRIECGALEELSLLNAPPSISWAPFISGGDPRVVEFASLKRLHSVDITMTSAAFLRNAEAVLPAARRASLRVSRWSAGDHCGLPAINRILGRVRGCDVLELAIDDDRLRILPESITCTALTQLSVAGPVAADTVLAILERLPSLSRLSLGGLDCTDVQTDISIPAVEEGAVAAPLCTSLKVLAIRGERSQHSPDMAVAVAKHVLLRTPAMTELHAPQLPRGPLDAFVEATLERQRKAVTPGQTPEYPEVQSLTAPHIESFNSIWEAAGPRTPALVDLAMELLGKTVVFDGKANVDSARGARITLWVDQLRLDHPALSSRETRSANRLVYPTECRQRGISYRGRLSGVLHYRVDDGPEQTEERNFGQLPVMVRSSRCNLQGMGPAELIRHHEEPEEMGGYFIVNGNEKVVRLLIAQRRNHVLAIQRPSYGSRGPGFTPFATQIRCVRRDQTSQTITMHYLSTGNLLLRFSIRKQEYMVPLTLVLRALVGASDREIFESITGGDADNIFVRDRIELLLRAGKEYSVHTREQALAYLGDKFRVVMYAADDATNAEIGRLLLDRLVMVHLDDHRDKFNMLAHMARKLYAVVSGECREDNPDAQQMQEVYMPGHLYLALIKERVEDYLLGIRAELGKDA</sequence>
<organism evidence="1 2">
    <name type="scientific">Coemansia helicoidea</name>
    <dbReference type="NCBI Taxonomy" id="1286919"/>
    <lineage>
        <taxon>Eukaryota</taxon>
        <taxon>Fungi</taxon>
        <taxon>Fungi incertae sedis</taxon>
        <taxon>Zoopagomycota</taxon>
        <taxon>Kickxellomycotina</taxon>
        <taxon>Kickxellomycetes</taxon>
        <taxon>Kickxellales</taxon>
        <taxon>Kickxellaceae</taxon>
        <taxon>Coemansia</taxon>
    </lineage>
</organism>
<evidence type="ECO:0000313" key="1">
    <source>
        <dbReference type="EMBL" id="KAJ2799396.1"/>
    </source>
</evidence>
<name>A0ACC1L2W7_9FUNG</name>
<gene>
    <name evidence="1" type="ORF">H4R21_003562</name>
</gene>
<keyword evidence="2" id="KW-1185">Reference proteome</keyword>
<accession>A0ACC1L2W7</accession>
<comment type="caution">
    <text evidence="1">The sequence shown here is derived from an EMBL/GenBank/DDBJ whole genome shotgun (WGS) entry which is preliminary data.</text>
</comment>
<feature type="non-terminal residue" evidence="1">
    <location>
        <position position="792"/>
    </location>
</feature>